<proteinExistence type="predicted"/>
<comment type="caution">
    <text evidence="1">The sequence shown here is derived from an EMBL/GenBank/DDBJ whole genome shotgun (WGS) entry which is preliminary data.</text>
</comment>
<reference evidence="1" key="1">
    <citation type="submission" date="2024-12" db="EMBL/GenBank/DDBJ databases">
        <authorList>
            <person name="Wu N."/>
        </authorList>
    </citation>
    <scope>NUCLEOTIDE SEQUENCE</scope>
    <source>
        <strain evidence="1">P15</strain>
    </source>
</reference>
<sequence>MDIYKVEHVDTVFRRVSKLHHQTVSSYLSGREVYPGQPPLLRALTERDGQSQKELAEQMGITPATLNVMIARMEKTGLLERRADEADQRISRVYLTERGRLAHQEVRNMIDLMEKTSFQNFTPEEKMIFRRLLLQMYENLKDAERNGGIDGTSGHKD</sequence>
<evidence type="ECO:0000313" key="2">
    <source>
        <dbReference type="Proteomes" id="UP001631969"/>
    </source>
</evidence>
<keyword evidence="2" id="KW-1185">Reference proteome</keyword>
<dbReference type="EMBL" id="JBJURJ010000006">
    <property type="protein sequence ID" value="MFM9328943.1"/>
    <property type="molecule type" value="Genomic_DNA"/>
</dbReference>
<evidence type="ECO:0000313" key="1">
    <source>
        <dbReference type="EMBL" id="MFM9328943.1"/>
    </source>
</evidence>
<dbReference type="Proteomes" id="UP001631969">
    <property type="component" value="Unassembled WGS sequence"/>
</dbReference>
<name>A0ACC7NW82_9BACL</name>
<protein>
    <submittedName>
        <fullName evidence="1">MarR family winged helix-turn-helix transcriptional regulator</fullName>
    </submittedName>
</protein>
<organism evidence="1 2">
    <name type="scientific">Paenibacillus mesotrionivorans</name>
    <dbReference type="NCBI Taxonomy" id="3160968"/>
    <lineage>
        <taxon>Bacteria</taxon>
        <taxon>Bacillati</taxon>
        <taxon>Bacillota</taxon>
        <taxon>Bacilli</taxon>
        <taxon>Bacillales</taxon>
        <taxon>Paenibacillaceae</taxon>
        <taxon>Paenibacillus</taxon>
    </lineage>
</organism>
<gene>
    <name evidence="1" type="ORF">ACI1P1_11625</name>
</gene>
<accession>A0ACC7NW82</accession>